<feature type="compositionally biased region" description="Low complexity" evidence="1">
    <location>
        <begin position="714"/>
        <end position="737"/>
    </location>
</feature>
<feature type="non-terminal residue" evidence="2">
    <location>
        <position position="963"/>
    </location>
</feature>
<feature type="compositionally biased region" description="Polar residues" evidence="1">
    <location>
        <begin position="481"/>
        <end position="492"/>
    </location>
</feature>
<feature type="compositionally biased region" description="Low complexity" evidence="1">
    <location>
        <begin position="447"/>
        <end position="469"/>
    </location>
</feature>
<evidence type="ECO:0008006" key="4">
    <source>
        <dbReference type="Google" id="ProtNLM"/>
    </source>
</evidence>
<feature type="compositionally biased region" description="Polar residues" evidence="1">
    <location>
        <begin position="933"/>
        <end position="943"/>
    </location>
</feature>
<evidence type="ECO:0000313" key="3">
    <source>
        <dbReference type="Proteomes" id="UP000284452"/>
    </source>
</evidence>
<feature type="compositionally biased region" description="Low complexity" evidence="1">
    <location>
        <begin position="571"/>
        <end position="580"/>
    </location>
</feature>
<name>A0A425HPW7_TOXGO</name>
<feature type="compositionally biased region" description="Polar residues" evidence="1">
    <location>
        <begin position="953"/>
        <end position="963"/>
    </location>
</feature>
<dbReference type="AlphaFoldDB" id="A0A425HPW7"/>
<feature type="compositionally biased region" description="Polar residues" evidence="1">
    <location>
        <begin position="744"/>
        <end position="760"/>
    </location>
</feature>
<evidence type="ECO:0000313" key="2">
    <source>
        <dbReference type="EMBL" id="RQX67928.1"/>
    </source>
</evidence>
<feature type="compositionally biased region" description="Polar residues" evidence="1">
    <location>
        <begin position="817"/>
        <end position="829"/>
    </location>
</feature>
<dbReference type="EMBL" id="AHIV02001928">
    <property type="protein sequence ID" value="RQX67928.1"/>
    <property type="molecule type" value="Genomic_DNA"/>
</dbReference>
<protein>
    <recommendedName>
        <fullName evidence="4">PT repeat protein</fullName>
    </recommendedName>
</protein>
<feature type="compositionally biased region" description="Low complexity" evidence="1">
    <location>
        <begin position="858"/>
        <end position="873"/>
    </location>
</feature>
<feature type="compositionally biased region" description="Basic and acidic residues" evidence="1">
    <location>
        <begin position="433"/>
        <end position="446"/>
    </location>
</feature>
<accession>A0A425HPW7</accession>
<feature type="region of interest" description="Disordered" evidence="1">
    <location>
        <begin position="356"/>
        <end position="963"/>
    </location>
</feature>
<feature type="compositionally biased region" description="Polar residues" evidence="1">
    <location>
        <begin position="699"/>
        <end position="713"/>
    </location>
</feature>
<organism evidence="2 3">
    <name type="scientific">Toxoplasma gondii CAST</name>
    <dbReference type="NCBI Taxonomy" id="943122"/>
    <lineage>
        <taxon>Eukaryota</taxon>
        <taxon>Sar</taxon>
        <taxon>Alveolata</taxon>
        <taxon>Apicomplexa</taxon>
        <taxon>Conoidasida</taxon>
        <taxon>Coccidia</taxon>
        <taxon>Eucoccidiorida</taxon>
        <taxon>Eimeriorina</taxon>
        <taxon>Sarcocystidae</taxon>
        <taxon>Toxoplasma</taxon>
    </lineage>
</organism>
<feature type="compositionally biased region" description="Low complexity" evidence="1">
    <location>
        <begin position="493"/>
        <end position="552"/>
    </location>
</feature>
<dbReference type="Proteomes" id="UP000284452">
    <property type="component" value="Unassembled WGS sequence"/>
</dbReference>
<dbReference type="VEuPathDB" id="ToxoDB:TGCAST_305890"/>
<sequence>MEDNELLSILKAGCPFFLAERRSRESVTDEAQLDPTNSVNTCWVKLHPSEEYLQIGCVPSIEWNEEQTEFVDMNETIPLKDVVEVVPNVDGEANFHSLTIFTKHEEPKEVLRLSSLQYRRDEAIDNIINALQNGGVGSKTARDEIVDEEVRALKEEIRESMWQWEMPNKHFERLMALVELLNAKLRHFLRKKDYLLQEFQHESRGYTNADCPLFPGTHEANTHDSRGRGTTCRRPVGASQATLTDALCGRLLEDEEGDTFYGMGSAYRRSRSWNESISSFHSSTYYSDIPGEDDEYSLFGRRYCRTHDKCAGPHRPANKSDYVCRNHDLRWDNLDDGCLGERNRHGGDCCRVDCNSGNSSRPTKDRQETSLPSEADVRQKVPLPRRPRHHHHHHHHRHRHHTRPDGSPGGCSREGTRKTHTCSRHYKNNEPLQVREHLEDRPRVPSREPSLQSSRQPSRQPSRQHSGQPNREQSRQHSETQSRQPSRQTSRVPSCQPSRSPSCQPSRSPSCQPSRSPSCQPSHSPSRQPSRSPSRQPSRSPSRQLSRQPSPQKSHKHSHQPRGQRSRESSRSSSRQPSRQKTPEGPIAQCSMTLGHQRSCEHRDTFGAPDPCGESSNRNSTGDSRQVSLQESRVFSNPDVRENLPVSCIPTAHVSRAPSDQHGTSVASKHHHPAPAKPGTLLDPTYKPGSRMPSRAGSCVTSRTPSRQQSRNATPVASPTVRSPSRSVQSSRQPSRQASRHSSDGANSNSMVDLSGQPTCQPFGELNLGTSRQASRELSRPPSRQVNHACGSRQPSQQLGTEPGHQSLYEEGARYESNYNLSQSHSQVDGSGPDGILRDSRLPSRNLSHQTNLEERGQVSQHPSRQQSRQPSRQRSREPSRKPSRQISRAASGPLCQQPSREPSRQITNQLSYRRTASTAPVEEHDPRRHASRQISSNRQYEPNTEVDYIASRQGSRQPSRQP</sequence>
<feature type="compositionally biased region" description="Polar residues" evidence="1">
    <location>
        <begin position="614"/>
        <end position="635"/>
    </location>
</feature>
<comment type="caution">
    <text evidence="2">The sequence shown here is derived from an EMBL/GenBank/DDBJ whole genome shotgun (WGS) entry which is preliminary data.</text>
</comment>
<reference evidence="2 3" key="1">
    <citation type="submission" date="2017-10" db="EMBL/GenBank/DDBJ databases">
        <authorList>
            <person name="Sibley D."/>
            <person name="Venepally P."/>
            <person name="Karamycheva S."/>
            <person name="Hadjithomas M."/>
            <person name="Khan A."/>
            <person name="Brunk B."/>
            <person name="Roos D."/>
            <person name="Caler E."/>
            <person name="Lorenzi H."/>
        </authorList>
    </citation>
    <scope>NUCLEOTIDE SEQUENCE [LARGE SCALE GENOMIC DNA]</scope>
    <source>
        <strain evidence="2 3">CAST</strain>
    </source>
</reference>
<feature type="compositionally biased region" description="Basic residues" evidence="1">
    <location>
        <begin position="383"/>
        <end position="402"/>
    </location>
</feature>
<evidence type="ECO:0000256" key="1">
    <source>
        <dbReference type="SAM" id="MobiDB-lite"/>
    </source>
</evidence>
<gene>
    <name evidence="2" type="ORF">TGCAST_305890</name>
</gene>
<feature type="compositionally biased region" description="Basic residues" evidence="1">
    <location>
        <begin position="553"/>
        <end position="564"/>
    </location>
</feature>
<proteinExistence type="predicted"/>
<feature type="compositionally biased region" description="Polar residues" evidence="1">
    <location>
        <begin position="895"/>
        <end position="919"/>
    </location>
</feature>